<accession>A0A1A7WI88</accession>
<evidence type="ECO:0000256" key="1">
    <source>
        <dbReference type="SAM" id="MobiDB-lite"/>
    </source>
</evidence>
<organism evidence="2">
    <name type="scientific">Iconisemion striatum</name>
    <dbReference type="NCBI Taxonomy" id="60296"/>
    <lineage>
        <taxon>Eukaryota</taxon>
        <taxon>Metazoa</taxon>
        <taxon>Chordata</taxon>
        <taxon>Craniata</taxon>
        <taxon>Vertebrata</taxon>
        <taxon>Euteleostomi</taxon>
        <taxon>Actinopterygii</taxon>
        <taxon>Neopterygii</taxon>
        <taxon>Teleostei</taxon>
        <taxon>Neoteleostei</taxon>
        <taxon>Acanthomorphata</taxon>
        <taxon>Ovalentaria</taxon>
        <taxon>Atherinomorphae</taxon>
        <taxon>Cyprinodontiformes</taxon>
        <taxon>Nothobranchiidae</taxon>
        <taxon>Iconisemion</taxon>
    </lineage>
</organism>
<dbReference type="AlphaFoldDB" id="A0A1A7WI88"/>
<keyword evidence="2" id="KW-0371">Homeobox</keyword>
<sequence>WKRTTRRRRSCGAARWGQWTNTGYARSSRYPEPYGTESRKPTASKKEPDICYENGICRIRTRIPVKRGSLHRLLDSHPHKWETGLKIGDKETERRLPRTGYSSRFCPAARFAPWRTRTAPWTASGTPPVRKQVCPAKRPPRPSPSPPATVNVTSDGRSEDVTHGRRYERKTI</sequence>
<protein>
    <submittedName>
        <fullName evidence="2">Sine oculis-related homeobox 6b</fullName>
    </submittedName>
</protein>
<keyword evidence="2" id="KW-0238">DNA-binding</keyword>
<feature type="non-terminal residue" evidence="2">
    <location>
        <position position="1"/>
    </location>
</feature>
<dbReference type="GO" id="GO:0003677">
    <property type="term" value="F:DNA binding"/>
    <property type="evidence" value="ECO:0007669"/>
    <property type="project" value="UniProtKB-KW"/>
</dbReference>
<name>A0A1A7WI88_9TELE</name>
<reference evidence="2" key="2">
    <citation type="submission" date="2016-06" db="EMBL/GenBank/DDBJ databases">
        <title>The genome of a short-lived fish provides insights into sex chromosome evolution and the genetic control of aging.</title>
        <authorList>
            <person name="Reichwald K."/>
            <person name="Felder M."/>
            <person name="Petzold A."/>
            <person name="Koch P."/>
            <person name="Groth M."/>
            <person name="Platzer M."/>
        </authorList>
    </citation>
    <scope>NUCLEOTIDE SEQUENCE</scope>
    <source>
        <tissue evidence="2">Brain</tissue>
    </source>
</reference>
<dbReference type="EMBL" id="HADW01004282">
    <property type="protein sequence ID" value="SBP05682.1"/>
    <property type="molecule type" value="Transcribed_RNA"/>
</dbReference>
<feature type="region of interest" description="Disordered" evidence="1">
    <location>
        <begin position="118"/>
        <end position="172"/>
    </location>
</feature>
<proteinExistence type="predicted"/>
<feature type="compositionally biased region" description="Basic and acidic residues" evidence="1">
    <location>
        <begin position="156"/>
        <end position="172"/>
    </location>
</feature>
<feature type="compositionally biased region" description="Basic and acidic residues" evidence="1">
    <location>
        <begin position="37"/>
        <end position="46"/>
    </location>
</feature>
<gene>
    <name evidence="2" type="primary">SIX6B</name>
</gene>
<reference evidence="2" key="1">
    <citation type="submission" date="2016-05" db="EMBL/GenBank/DDBJ databases">
        <authorList>
            <person name="Lavstsen T."/>
            <person name="Jespersen J.S."/>
        </authorList>
    </citation>
    <scope>NUCLEOTIDE SEQUENCE</scope>
    <source>
        <tissue evidence="2">Brain</tissue>
    </source>
</reference>
<evidence type="ECO:0000313" key="2">
    <source>
        <dbReference type="EMBL" id="SBP05682.1"/>
    </source>
</evidence>
<feature type="region of interest" description="Disordered" evidence="1">
    <location>
        <begin position="27"/>
        <end position="46"/>
    </location>
</feature>